<keyword evidence="1" id="KW-0732">Signal</keyword>
<proteinExistence type="predicted"/>
<feature type="signal peptide" evidence="1">
    <location>
        <begin position="1"/>
        <end position="21"/>
    </location>
</feature>
<evidence type="ECO:0000256" key="1">
    <source>
        <dbReference type="SAM" id="SignalP"/>
    </source>
</evidence>
<name>A0A1I4XVF1_9PROT</name>
<dbReference type="InterPro" id="IPR002350">
    <property type="entry name" value="Kazal_dom"/>
</dbReference>
<gene>
    <name evidence="3" type="ORF">SAMN05216386_0343</name>
</gene>
<dbReference type="PROSITE" id="PS51465">
    <property type="entry name" value="KAZAL_2"/>
    <property type="match status" value="1"/>
</dbReference>
<reference evidence="4" key="1">
    <citation type="submission" date="2016-10" db="EMBL/GenBank/DDBJ databases">
        <authorList>
            <person name="Varghese N."/>
        </authorList>
    </citation>
    <scope>NUCLEOTIDE SEQUENCE [LARGE SCALE GENOMIC DNA]</scope>
    <source>
        <strain evidence="4">Nsp8</strain>
    </source>
</reference>
<feature type="chain" id="PRO_5010384822" evidence="1">
    <location>
        <begin position="22"/>
        <end position="260"/>
    </location>
</feature>
<evidence type="ECO:0000313" key="3">
    <source>
        <dbReference type="EMBL" id="SFN29825.1"/>
    </source>
</evidence>
<feature type="domain" description="Kazal-like" evidence="2">
    <location>
        <begin position="167"/>
        <end position="216"/>
    </location>
</feature>
<dbReference type="SUPFAM" id="SSF100895">
    <property type="entry name" value="Kazal-type serine protease inhibitors"/>
    <property type="match status" value="1"/>
</dbReference>
<dbReference type="SMART" id="SM00280">
    <property type="entry name" value="KAZAL"/>
    <property type="match status" value="1"/>
</dbReference>
<dbReference type="InterPro" id="IPR036058">
    <property type="entry name" value="Kazal_dom_sf"/>
</dbReference>
<dbReference type="CDD" id="cd00104">
    <property type="entry name" value="KAZAL_FS"/>
    <property type="match status" value="1"/>
</dbReference>
<keyword evidence="4" id="KW-1185">Reference proteome</keyword>
<accession>A0A1I4XVF1</accession>
<dbReference type="AlphaFoldDB" id="A0A1I4XVF1"/>
<evidence type="ECO:0000259" key="2">
    <source>
        <dbReference type="PROSITE" id="PS51465"/>
    </source>
</evidence>
<sequence>MKKLPYILLIGAALLSAPAFAQNAGSGGDTTNRAVNISLGSSGGALDGAALKSVRKLVGKAIIADTVDTFAVYSPRKGGPVPIEGGLSACAEAGFISTPKEFNAFVKQLRAINPKPGTFLNVELTDQCKPIDSGGSGAGAVCGGIAGTACPDAKQYCDFGVGKCKIPDAQGQCKTKPDICTREFRPVCGCDGKTYGNACTAAAAGVSIEHEGECKKSEVQACGGIAGIPCPEGKTCVDNPKDDCDPKRGGADCPGICEAK</sequence>
<dbReference type="OrthoDB" id="9800302at2"/>
<dbReference type="Gene3D" id="3.30.60.30">
    <property type="match status" value="1"/>
</dbReference>
<dbReference type="STRING" id="1266925.GCA_000619905_00537"/>
<protein>
    <submittedName>
        <fullName evidence="3">Kazal-type serine protease inhibitor domain-containing protein</fullName>
    </submittedName>
</protein>
<dbReference type="Proteomes" id="UP000183107">
    <property type="component" value="Unassembled WGS sequence"/>
</dbReference>
<dbReference type="RefSeq" id="WP_074793920.1">
    <property type="nucleotide sequence ID" value="NZ_FOVJ01000001.1"/>
</dbReference>
<dbReference type="EMBL" id="FOVJ01000001">
    <property type="protein sequence ID" value="SFN29825.1"/>
    <property type="molecule type" value="Genomic_DNA"/>
</dbReference>
<organism evidence="3 4">
    <name type="scientific">Nitrosospira briensis</name>
    <dbReference type="NCBI Taxonomy" id="35799"/>
    <lineage>
        <taxon>Bacteria</taxon>
        <taxon>Pseudomonadati</taxon>
        <taxon>Pseudomonadota</taxon>
        <taxon>Betaproteobacteria</taxon>
        <taxon>Nitrosomonadales</taxon>
        <taxon>Nitrosomonadaceae</taxon>
        <taxon>Nitrosospira</taxon>
    </lineage>
</organism>
<evidence type="ECO:0000313" key="4">
    <source>
        <dbReference type="Proteomes" id="UP000183107"/>
    </source>
</evidence>
<dbReference type="Pfam" id="PF00050">
    <property type="entry name" value="Kazal_1"/>
    <property type="match status" value="1"/>
</dbReference>